<feature type="transmembrane region" description="Helical" evidence="1">
    <location>
        <begin position="21"/>
        <end position="40"/>
    </location>
</feature>
<name>A0A4R4ERH8_9BACL</name>
<keyword evidence="1" id="KW-1133">Transmembrane helix</keyword>
<reference evidence="2 3" key="1">
    <citation type="submission" date="2019-03" db="EMBL/GenBank/DDBJ databases">
        <authorList>
            <person name="Kim M.K.M."/>
        </authorList>
    </citation>
    <scope>NUCLEOTIDE SEQUENCE [LARGE SCALE GENOMIC DNA]</scope>
    <source>
        <strain evidence="2 3">18JY21-1</strain>
    </source>
</reference>
<evidence type="ECO:0000313" key="3">
    <source>
        <dbReference type="Proteomes" id="UP000295418"/>
    </source>
</evidence>
<dbReference type="OrthoDB" id="1683589at2"/>
<dbReference type="InterPro" id="IPR021338">
    <property type="entry name" value="DUF2953"/>
</dbReference>
<gene>
    <name evidence="2" type="ORF">E0485_03015</name>
</gene>
<feature type="transmembrane region" description="Helical" evidence="1">
    <location>
        <begin position="173"/>
        <end position="195"/>
    </location>
</feature>
<dbReference type="EMBL" id="SKFG01000001">
    <property type="protein sequence ID" value="TCZ81261.1"/>
    <property type="molecule type" value="Genomic_DNA"/>
</dbReference>
<dbReference type="AlphaFoldDB" id="A0A4R4ERH8"/>
<accession>A0A4R4ERH8</accession>
<organism evidence="2 3">
    <name type="scientific">Paenibacillus albiflavus</name>
    <dbReference type="NCBI Taxonomy" id="2545760"/>
    <lineage>
        <taxon>Bacteria</taxon>
        <taxon>Bacillati</taxon>
        <taxon>Bacillota</taxon>
        <taxon>Bacilli</taxon>
        <taxon>Bacillales</taxon>
        <taxon>Paenibacillaceae</taxon>
        <taxon>Paenibacillus</taxon>
    </lineage>
</organism>
<proteinExistence type="predicted"/>
<dbReference type="Pfam" id="PF11167">
    <property type="entry name" value="DUF2953"/>
    <property type="match status" value="1"/>
</dbReference>
<dbReference type="Proteomes" id="UP000295418">
    <property type="component" value="Unassembled WGS sequence"/>
</dbReference>
<feature type="transmembrane region" description="Helical" evidence="1">
    <location>
        <begin position="224"/>
        <end position="242"/>
    </location>
</feature>
<evidence type="ECO:0000313" key="2">
    <source>
        <dbReference type="EMBL" id="TCZ81261.1"/>
    </source>
</evidence>
<protein>
    <submittedName>
        <fullName evidence="2">DUF2953 domain-containing protein</fullName>
    </submittedName>
</protein>
<keyword evidence="1" id="KW-0812">Transmembrane</keyword>
<keyword evidence="3" id="KW-1185">Reference proteome</keyword>
<evidence type="ECO:0000256" key="1">
    <source>
        <dbReference type="SAM" id="Phobius"/>
    </source>
</evidence>
<sequence length="265" mass="30676">MNLHKASYTNLKRKKNLPFEVFFILVLNGGISFTMGLLLLWILLVIGVGMIIISITFIEVKVIAKRDHKDDQIIVDIKALWGLVKFRYEVPAIQLLDLGKGILFKKEQINDNTDKEMSASTEALNKRVIMHYIDISRQLLKSTKGLIDWFKQLLSRVECTTLSWNSRIGLDDAAFTAQVVGIVWGIKSMLIGYLIRYVQMKQTPPQLEVMPQYNMWDYSTEIKITIRIRIIYLIVSACNLLIRILKMPKGLKVWFKVLARKRKMT</sequence>
<keyword evidence="1" id="KW-0472">Membrane</keyword>
<comment type="caution">
    <text evidence="2">The sequence shown here is derived from an EMBL/GenBank/DDBJ whole genome shotgun (WGS) entry which is preliminary data.</text>
</comment>
<feature type="transmembrane region" description="Helical" evidence="1">
    <location>
        <begin position="46"/>
        <end position="64"/>
    </location>
</feature>